<dbReference type="STRING" id="633807.BW732_05365"/>
<name>A0A1Q2D5T8_9ENTE</name>
<dbReference type="Proteomes" id="UP000188246">
    <property type="component" value="Chromosome"/>
</dbReference>
<evidence type="ECO:0000313" key="2">
    <source>
        <dbReference type="Proteomes" id="UP000188246"/>
    </source>
</evidence>
<dbReference type="Pfam" id="PF16069">
    <property type="entry name" value="DUF4811"/>
    <property type="match status" value="1"/>
</dbReference>
<dbReference type="KEGG" id="vpi:BW732_05365"/>
<dbReference type="OrthoDB" id="2249491at2"/>
<gene>
    <name evidence="1" type="ORF">BW732_05365</name>
</gene>
<proteinExistence type="predicted"/>
<dbReference type="InterPro" id="IPR032083">
    <property type="entry name" value="DUF4811"/>
</dbReference>
<protein>
    <submittedName>
        <fullName evidence="1">Uncharacterized protein</fullName>
    </submittedName>
</protein>
<dbReference type="AlphaFoldDB" id="A0A1Q2D5T8"/>
<sequence>MILVLIIVSVALFMVTNVFAKTRWQTVLSLVFGAIFSLSLVLIVLNVTTHFGMTKVTTTKTLPLVSTSGQDTPDILFYKPLGNGTEKIYLYQTSTSQKKPTATGTDHTTNQLVTNSQKAELVQHEVHWEYQHKFAEWMFGIAGNAHELVEVTNEFHVPNDWLVLTVDEAKTLETKLTSQKNLLEQEAKKYVAEELTSAMQKNPNLSETEREKVSQDAAKRFQSEAIQRLLKE</sequence>
<dbReference type="EMBL" id="CP019609">
    <property type="protein sequence ID" value="AQP53724.1"/>
    <property type="molecule type" value="Genomic_DNA"/>
</dbReference>
<accession>A0A1Q2D5T8</accession>
<evidence type="ECO:0000313" key="1">
    <source>
        <dbReference type="EMBL" id="AQP53724.1"/>
    </source>
</evidence>
<dbReference type="RefSeq" id="WP_077275809.1">
    <property type="nucleotide sequence ID" value="NZ_CP019609.1"/>
</dbReference>
<keyword evidence="2" id="KW-1185">Reference proteome</keyword>
<reference evidence="1 2" key="1">
    <citation type="journal article" date="2010" name="Int. J. Syst. Evol. Microbiol.">
        <title>Vagococcus penaei sp. nov., isolated from spoilage microbiota of cooked shrimp (Penaeus vannamei).</title>
        <authorList>
            <person name="Jaffres E."/>
            <person name="Prevost H."/>
            <person name="Rossero A."/>
            <person name="Joffraud J.J."/>
            <person name="Dousset X."/>
        </authorList>
    </citation>
    <scope>NUCLEOTIDE SEQUENCE [LARGE SCALE GENOMIC DNA]</scope>
    <source>
        <strain evidence="1 2">CD276</strain>
    </source>
</reference>
<organism evidence="1 2">
    <name type="scientific">Vagococcus penaei</name>
    <dbReference type="NCBI Taxonomy" id="633807"/>
    <lineage>
        <taxon>Bacteria</taxon>
        <taxon>Bacillati</taxon>
        <taxon>Bacillota</taxon>
        <taxon>Bacilli</taxon>
        <taxon>Lactobacillales</taxon>
        <taxon>Enterococcaceae</taxon>
        <taxon>Vagococcus</taxon>
    </lineage>
</organism>